<proteinExistence type="predicted"/>
<name>A0A2A6LXT9_RHIFR</name>
<dbReference type="RefSeq" id="WP_097586852.1">
    <property type="nucleotide sequence ID" value="NZ_NWTC01000008.1"/>
</dbReference>
<dbReference type="Pfam" id="PF23899">
    <property type="entry name" value="SU10_portal"/>
    <property type="match status" value="1"/>
</dbReference>
<dbReference type="InterPro" id="IPR056909">
    <property type="entry name" value="SU10_portal"/>
</dbReference>
<dbReference type="AlphaFoldDB" id="A0A2A6LXT9"/>
<sequence>MAAMQKQQIAAQVSQLVKDCENYRDELSVDRIKAMEYYDGTMKDTPADPNRSKVVSRDVRSSIKKVLPSLIRTILGNDKVVEYQPVNEGDEASAEQATDYVNFVVFPESDGYDAVQDAAHDALKLRNGIIRWWYDKKRKVQVSKHTGLDEQALVQLVADDDVEVLEQEQYVEQIDTPQGPAEVPLYDVKIRRVSEYGCTKLAAVPLEEFLIHPDAISIEDSPITGLKTQLRRSDLVAMGYDRDKVYSFAAPGADIEEDEEEFTRRRDVFDENDSLVKALQEVDYYELYVKIDVDDDGIAELRRIVFAGGLAEANLLEDEEWDEVPFADLIVERRPHQREGNSVTDDMAEIQRVKTVLMRQTLDNLYWQNNQQPIVQEGTIMNPESVLNPKFGQPIRVGQGTDVRGAVGYNIVPFVAEKSFAMLAYLDQEATDRTGISDASSGMAPDALQNMTAKASSMIEAAGIGQTELMVRTFAQGLRRVFQGLLKLVIKHQDKPRTVRLRNQWVTFDPRQWNAGMDVTVNTGLGAGTRERDMMMMQVVGAQQEKLLAAYGPVDNPFVSIDNIWNSVSRGVEAAGLRTPDLYFTKPTPEQIQQLQQAQANKPDPEMQKVQIKAQADAEKAKLDAQIDMKKIDTEAQLEMKRLEQEMALKRYQIDQEIMLKRQQNAAQMLTREPMTDTRIGGMPG</sequence>
<comment type="caution">
    <text evidence="1">The sequence shown here is derived from an EMBL/GenBank/DDBJ whole genome shotgun (WGS) entry which is preliminary data.</text>
</comment>
<organism evidence="1 2">
    <name type="scientific">Rhizobium fredii</name>
    <name type="common">Sinorhizobium fredii</name>
    <dbReference type="NCBI Taxonomy" id="380"/>
    <lineage>
        <taxon>Bacteria</taxon>
        <taxon>Pseudomonadati</taxon>
        <taxon>Pseudomonadota</taxon>
        <taxon>Alphaproteobacteria</taxon>
        <taxon>Hyphomicrobiales</taxon>
        <taxon>Rhizobiaceae</taxon>
        <taxon>Sinorhizobium/Ensifer group</taxon>
        <taxon>Sinorhizobium</taxon>
    </lineage>
</organism>
<protein>
    <submittedName>
        <fullName evidence="1">Phage portal protein</fullName>
    </submittedName>
</protein>
<dbReference type="Proteomes" id="UP000220353">
    <property type="component" value="Unassembled WGS sequence"/>
</dbReference>
<accession>A0A2A6LXT9</accession>
<gene>
    <name evidence="1" type="ORF">CO661_11970</name>
</gene>
<evidence type="ECO:0000313" key="2">
    <source>
        <dbReference type="Proteomes" id="UP000220353"/>
    </source>
</evidence>
<dbReference type="EMBL" id="NWTC01000008">
    <property type="protein sequence ID" value="PDT47453.1"/>
    <property type="molecule type" value="Genomic_DNA"/>
</dbReference>
<evidence type="ECO:0000313" key="1">
    <source>
        <dbReference type="EMBL" id="PDT47453.1"/>
    </source>
</evidence>
<reference evidence="1 2" key="1">
    <citation type="submission" date="2017-09" db="EMBL/GenBank/DDBJ databases">
        <title>Comparative genomics of rhizobia isolated from Phaseolus vulgaris in China.</title>
        <authorList>
            <person name="Tong W."/>
        </authorList>
    </citation>
    <scope>NUCLEOTIDE SEQUENCE [LARGE SCALE GENOMIC DNA]</scope>
    <source>
        <strain evidence="1 2">PCH1</strain>
    </source>
</reference>